<dbReference type="Proteomes" id="UP000640509">
    <property type="component" value="Unassembled WGS sequence"/>
</dbReference>
<feature type="compositionally biased region" description="Basic residues" evidence="1">
    <location>
        <begin position="64"/>
        <end position="82"/>
    </location>
</feature>
<protein>
    <submittedName>
        <fullName evidence="2">Uncharacterized protein</fullName>
    </submittedName>
</protein>
<sequence length="82" mass="9350">MSYRVTSYEALHTNLSAAGTTLMLCRANIGRIDLSDEEKADTLWRIDRQIAELEAMRLELTRPATHKRSSPTLRKSHLRPIA</sequence>
<organism evidence="2 3">
    <name type="scientific">Paracoccus acridae</name>
    <dbReference type="NCBI Taxonomy" id="1795310"/>
    <lineage>
        <taxon>Bacteria</taxon>
        <taxon>Pseudomonadati</taxon>
        <taxon>Pseudomonadota</taxon>
        <taxon>Alphaproteobacteria</taxon>
        <taxon>Rhodobacterales</taxon>
        <taxon>Paracoccaceae</taxon>
        <taxon>Paracoccus</taxon>
    </lineage>
</organism>
<proteinExistence type="predicted"/>
<reference evidence="3" key="1">
    <citation type="journal article" date="2019" name="Int. J. Syst. Evol. Microbiol.">
        <title>The Global Catalogue of Microorganisms (GCM) 10K type strain sequencing project: providing services to taxonomists for standard genome sequencing and annotation.</title>
        <authorList>
            <consortium name="The Broad Institute Genomics Platform"/>
            <consortium name="The Broad Institute Genome Sequencing Center for Infectious Disease"/>
            <person name="Wu L."/>
            <person name="Ma J."/>
        </authorList>
    </citation>
    <scope>NUCLEOTIDE SEQUENCE [LARGE SCALE GENOMIC DNA]</scope>
    <source>
        <strain evidence="3">CGMCC 1.15419</strain>
    </source>
</reference>
<comment type="caution">
    <text evidence="2">The sequence shown here is derived from an EMBL/GenBank/DDBJ whole genome shotgun (WGS) entry which is preliminary data.</text>
</comment>
<dbReference type="RefSeq" id="WP_188717249.1">
    <property type="nucleotide sequence ID" value="NZ_BMIV01000035.1"/>
</dbReference>
<gene>
    <name evidence="2" type="ORF">GCM10011402_37510</name>
</gene>
<dbReference type="EMBL" id="BMIV01000035">
    <property type="protein sequence ID" value="GGF81372.1"/>
    <property type="molecule type" value="Genomic_DNA"/>
</dbReference>
<name>A0ABQ1VMT7_9RHOB</name>
<evidence type="ECO:0000313" key="2">
    <source>
        <dbReference type="EMBL" id="GGF81372.1"/>
    </source>
</evidence>
<evidence type="ECO:0000313" key="3">
    <source>
        <dbReference type="Proteomes" id="UP000640509"/>
    </source>
</evidence>
<evidence type="ECO:0000256" key="1">
    <source>
        <dbReference type="SAM" id="MobiDB-lite"/>
    </source>
</evidence>
<feature type="region of interest" description="Disordered" evidence="1">
    <location>
        <begin position="62"/>
        <end position="82"/>
    </location>
</feature>
<accession>A0ABQ1VMT7</accession>
<keyword evidence="3" id="KW-1185">Reference proteome</keyword>